<evidence type="ECO:0000313" key="5">
    <source>
        <dbReference type="EMBL" id="KJA15167.1"/>
    </source>
</evidence>
<organism evidence="5 6">
    <name type="scientific">Hypholoma sublateritium (strain FD-334 SS-4)</name>
    <dbReference type="NCBI Taxonomy" id="945553"/>
    <lineage>
        <taxon>Eukaryota</taxon>
        <taxon>Fungi</taxon>
        <taxon>Dikarya</taxon>
        <taxon>Basidiomycota</taxon>
        <taxon>Agaricomycotina</taxon>
        <taxon>Agaricomycetes</taxon>
        <taxon>Agaricomycetidae</taxon>
        <taxon>Agaricales</taxon>
        <taxon>Agaricineae</taxon>
        <taxon>Strophariaceae</taxon>
        <taxon>Hypholoma</taxon>
    </lineage>
</organism>
<evidence type="ECO:0000256" key="2">
    <source>
        <dbReference type="ARBA" id="ARBA00023002"/>
    </source>
</evidence>
<comment type="similarity">
    <text evidence="3">Belongs to the ustYa family.</text>
</comment>
<sequence>MSKSTLLTSLLLLLCFASLLHSIDTYMFVRRKINGHVVPHVDVYHIMPPRKEPVALPINAGRVLMRTNPSTGRYNATTPVDQREWAVMFPASMSPTGAGIYRLHSHDHPSEANRAVFVAMYHEIHCIQVFANSLVENHKADWPHIGDCLNYIRQMAMCRPDLTVEPGKFMDDQFITATTGSLHVCQDWRTPQQFLEIDDKIWYSLTTKNLTT</sequence>
<gene>
    <name evidence="5" type="ORF">HYPSUDRAFT_72215</name>
</gene>
<name>A0A0D2KKM1_HYPSF</name>
<proteinExistence type="inferred from homology"/>
<feature type="signal peptide" evidence="4">
    <location>
        <begin position="1"/>
        <end position="22"/>
    </location>
</feature>
<keyword evidence="6" id="KW-1185">Reference proteome</keyword>
<dbReference type="OrthoDB" id="3687641at2759"/>
<reference evidence="6" key="1">
    <citation type="submission" date="2014-04" db="EMBL/GenBank/DDBJ databases">
        <title>Evolutionary Origins and Diversification of the Mycorrhizal Mutualists.</title>
        <authorList>
            <consortium name="DOE Joint Genome Institute"/>
            <consortium name="Mycorrhizal Genomics Consortium"/>
            <person name="Kohler A."/>
            <person name="Kuo A."/>
            <person name="Nagy L.G."/>
            <person name="Floudas D."/>
            <person name="Copeland A."/>
            <person name="Barry K.W."/>
            <person name="Cichocki N."/>
            <person name="Veneault-Fourrey C."/>
            <person name="LaButti K."/>
            <person name="Lindquist E.A."/>
            <person name="Lipzen A."/>
            <person name="Lundell T."/>
            <person name="Morin E."/>
            <person name="Murat C."/>
            <person name="Riley R."/>
            <person name="Ohm R."/>
            <person name="Sun H."/>
            <person name="Tunlid A."/>
            <person name="Henrissat B."/>
            <person name="Grigoriev I.V."/>
            <person name="Hibbett D.S."/>
            <person name="Martin F."/>
        </authorList>
    </citation>
    <scope>NUCLEOTIDE SEQUENCE [LARGE SCALE GENOMIC DNA]</scope>
    <source>
        <strain evidence="6">FD-334 SS-4</strain>
    </source>
</reference>
<dbReference type="GO" id="GO:0016491">
    <property type="term" value="F:oxidoreductase activity"/>
    <property type="evidence" value="ECO:0007669"/>
    <property type="project" value="UniProtKB-KW"/>
</dbReference>
<evidence type="ECO:0000313" key="6">
    <source>
        <dbReference type="Proteomes" id="UP000054270"/>
    </source>
</evidence>
<keyword evidence="2" id="KW-0560">Oxidoreductase</keyword>
<comment type="pathway">
    <text evidence="1">Mycotoxin biosynthesis.</text>
</comment>
<dbReference type="Proteomes" id="UP000054270">
    <property type="component" value="Unassembled WGS sequence"/>
</dbReference>
<dbReference type="EMBL" id="KN817652">
    <property type="protein sequence ID" value="KJA15167.1"/>
    <property type="molecule type" value="Genomic_DNA"/>
</dbReference>
<dbReference type="STRING" id="945553.A0A0D2KKM1"/>
<evidence type="ECO:0000256" key="1">
    <source>
        <dbReference type="ARBA" id="ARBA00004685"/>
    </source>
</evidence>
<protein>
    <submittedName>
        <fullName evidence="5">Uncharacterized protein</fullName>
    </submittedName>
</protein>
<dbReference type="AlphaFoldDB" id="A0A0D2KKM1"/>
<dbReference type="PANTHER" id="PTHR33365">
    <property type="entry name" value="YALI0B05434P"/>
    <property type="match status" value="1"/>
</dbReference>
<feature type="chain" id="PRO_5002257017" evidence="4">
    <location>
        <begin position="23"/>
        <end position="212"/>
    </location>
</feature>
<dbReference type="GO" id="GO:0043386">
    <property type="term" value="P:mycotoxin biosynthetic process"/>
    <property type="evidence" value="ECO:0007669"/>
    <property type="project" value="InterPro"/>
</dbReference>
<accession>A0A0D2KKM1</accession>
<dbReference type="InterPro" id="IPR021765">
    <property type="entry name" value="UstYa-like"/>
</dbReference>
<dbReference type="Pfam" id="PF11807">
    <property type="entry name" value="UstYa"/>
    <property type="match status" value="1"/>
</dbReference>
<dbReference type="PANTHER" id="PTHR33365:SF11">
    <property type="entry name" value="TAT PATHWAY SIGNAL SEQUENCE"/>
    <property type="match status" value="1"/>
</dbReference>
<evidence type="ECO:0000256" key="3">
    <source>
        <dbReference type="ARBA" id="ARBA00035112"/>
    </source>
</evidence>
<evidence type="ECO:0000256" key="4">
    <source>
        <dbReference type="SAM" id="SignalP"/>
    </source>
</evidence>
<keyword evidence="4" id="KW-0732">Signal</keyword>